<dbReference type="AlphaFoldDB" id="A0ABD3PV13"/>
<keyword evidence="1" id="KW-0732">Signal</keyword>
<name>A0ABD3PV13_9STRA</name>
<keyword evidence="3" id="KW-1185">Reference proteome</keyword>
<proteinExistence type="predicted"/>
<evidence type="ECO:0000313" key="3">
    <source>
        <dbReference type="Proteomes" id="UP001530400"/>
    </source>
</evidence>
<organism evidence="2 3">
    <name type="scientific">Cyclotella atomus</name>
    <dbReference type="NCBI Taxonomy" id="382360"/>
    <lineage>
        <taxon>Eukaryota</taxon>
        <taxon>Sar</taxon>
        <taxon>Stramenopiles</taxon>
        <taxon>Ochrophyta</taxon>
        <taxon>Bacillariophyta</taxon>
        <taxon>Coscinodiscophyceae</taxon>
        <taxon>Thalassiosirophycidae</taxon>
        <taxon>Stephanodiscales</taxon>
        <taxon>Stephanodiscaceae</taxon>
        <taxon>Cyclotella</taxon>
    </lineage>
</organism>
<feature type="signal peptide" evidence="1">
    <location>
        <begin position="1"/>
        <end position="16"/>
    </location>
</feature>
<comment type="caution">
    <text evidence="2">The sequence shown here is derived from an EMBL/GenBank/DDBJ whole genome shotgun (WGS) entry which is preliminary data.</text>
</comment>
<dbReference type="Proteomes" id="UP001530400">
    <property type="component" value="Unassembled WGS sequence"/>
</dbReference>
<protein>
    <submittedName>
        <fullName evidence="2">Uncharacterized protein</fullName>
    </submittedName>
</protein>
<reference evidence="2 3" key="1">
    <citation type="submission" date="2024-10" db="EMBL/GenBank/DDBJ databases">
        <title>Updated reference genomes for cyclostephanoid diatoms.</title>
        <authorList>
            <person name="Roberts W.R."/>
            <person name="Alverson A.J."/>
        </authorList>
    </citation>
    <scope>NUCLEOTIDE SEQUENCE [LARGE SCALE GENOMIC DNA]</scope>
    <source>
        <strain evidence="2 3">AJA010-31</strain>
    </source>
</reference>
<evidence type="ECO:0000313" key="2">
    <source>
        <dbReference type="EMBL" id="KAL3791933.1"/>
    </source>
</evidence>
<dbReference type="EMBL" id="JALLPJ020000443">
    <property type="protein sequence ID" value="KAL3791933.1"/>
    <property type="molecule type" value="Genomic_DNA"/>
</dbReference>
<feature type="chain" id="PRO_5044858666" evidence="1">
    <location>
        <begin position="17"/>
        <end position="291"/>
    </location>
</feature>
<evidence type="ECO:0000256" key="1">
    <source>
        <dbReference type="SAM" id="SignalP"/>
    </source>
</evidence>
<gene>
    <name evidence="2" type="ORF">ACHAWO_009448</name>
</gene>
<sequence length="291" mass="32803">MLTSLFVLLLAVPVMSFAPSSSHPKSVAPVHTKLYNAMERLHDPSTNAFGPLEHVYSIAEIDHITHKIEDDEWMALGSAVAEKLLETVLDVCSKALRKMGWVERMSVTNKVADDVSKAVKKSLHSVRLQPLAYDHGHYSIPDELLHPLYKLVRQELRHVSGDESFDCNSENLSLLVASSVGDAIESYLGPVNLNAPFFSLPKEMDHRVSSRRKELLVKHSKGIENVHDVEKDIEESRKKWVRMNLGRKAANEYHFGDIITKVGNTQEVKRRRPMPSMWNALVQDLDGVLIP</sequence>
<accession>A0ABD3PV13</accession>